<evidence type="ECO:0000256" key="2">
    <source>
        <dbReference type="ARBA" id="ARBA00005558"/>
    </source>
</evidence>
<accession>A0A9X9XDE3</accession>
<dbReference type="PANTHER" id="PTHR32305:SF15">
    <property type="entry name" value="PROTEIN RHSA-RELATED"/>
    <property type="match status" value="1"/>
</dbReference>
<dbReference type="Gene3D" id="4.10.220.110">
    <property type="match status" value="1"/>
</dbReference>
<dbReference type="Pfam" id="PF22178">
    <property type="entry name" value="Gp5_trimer_C"/>
    <property type="match status" value="1"/>
</dbReference>
<dbReference type="PANTHER" id="PTHR32305">
    <property type="match status" value="1"/>
</dbReference>
<proteinExistence type="inferred from homology"/>
<feature type="region of interest" description="Disordered" evidence="4">
    <location>
        <begin position="466"/>
        <end position="495"/>
    </location>
</feature>
<evidence type="ECO:0000259" key="6">
    <source>
        <dbReference type="Pfam" id="PF22178"/>
    </source>
</evidence>
<dbReference type="AlphaFoldDB" id="A0A9X9XDE3"/>
<dbReference type="SUPFAM" id="SSF69349">
    <property type="entry name" value="Phage fibre proteins"/>
    <property type="match status" value="1"/>
</dbReference>
<dbReference type="InterPro" id="IPR050708">
    <property type="entry name" value="T6SS_VgrG/RHS"/>
</dbReference>
<dbReference type="EMBL" id="JAAEDL010000013">
    <property type="protein sequence ID" value="MBR0681729.1"/>
    <property type="molecule type" value="Genomic_DNA"/>
</dbReference>
<comment type="subcellular location">
    <subcellularLocation>
        <location evidence="1">Secreted</location>
    </subcellularLocation>
</comment>
<dbReference type="Gene3D" id="3.55.50.10">
    <property type="entry name" value="Baseplate protein-like domains"/>
    <property type="match status" value="1"/>
</dbReference>
<dbReference type="NCBIfam" id="TIGR01646">
    <property type="entry name" value="vgr_GE"/>
    <property type="match status" value="1"/>
</dbReference>
<name>A0A9X9XDE3_9PROT</name>
<feature type="domain" description="Gp5/Type VI secretion system Vgr C-terminal trimerisation" evidence="6">
    <location>
        <begin position="477"/>
        <end position="580"/>
    </location>
</feature>
<keyword evidence="8" id="KW-1185">Reference proteome</keyword>
<dbReference type="InterPro" id="IPR037026">
    <property type="entry name" value="Vgr_OB-fold_dom_sf"/>
</dbReference>
<keyword evidence="3" id="KW-0964">Secreted</keyword>
<dbReference type="InterPro" id="IPR017847">
    <property type="entry name" value="T6SS_RhsGE_Vgr_subset"/>
</dbReference>
<dbReference type="Pfam" id="PF04717">
    <property type="entry name" value="Phage_base_V"/>
    <property type="match status" value="1"/>
</dbReference>
<feature type="domain" description="Gp5/Type VI secretion system Vgr protein OB-fold" evidence="5">
    <location>
        <begin position="390"/>
        <end position="460"/>
    </location>
</feature>
<protein>
    <submittedName>
        <fullName evidence="7">Type VI secretion system tip protein VgrG</fullName>
    </submittedName>
</protein>
<evidence type="ECO:0000259" key="5">
    <source>
        <dbReference type="Pfam" id="PF04717"/>
    </source>
</evidence>
<dbReference type="InterPro" id="IPR054030">
    <property type="entry name" value="Gp5_Vgr_C"/>
</dbReference>
<dbReference type="RefSeq" id="WP_211847253.1">
    <property type="nucleotide sequence ID" value="NZ_JAAEDL010000013.1"/>
</dbReference>
<sequence length="731" mass="81036">MNYDQTNRILAINTKLGTDKAVLTELEGDDAISKPFLFRIKFATEEPADKVKALLGTEVTLWFGRPGDTEGGPTGLERRPLHGHFSRLTRGFAQRGDATEWRAEVVPALWFLSRTSDCRIFQQKSVPDIVSEVLRLHGVTNFQMKVTGQHDPLEYCVQYRETALDFISRLMEQSGIFFWHEHQMSRHTLVMADANGSTFQAPFAIDLPVTGRQDSSGIRRLDEEFAVRSGKWTLRDFNFETPTNNLEVEEPTQINVEQMKSRERYDYPGLYPDKGLGRQAARLEIEREEAFYQQRHGESGIAGFDAGMRVKIEGIDDPEVLITEVHHRAEDYSHWTRQAWGRREPVEPSYDNTFVCIPKRVPFRPERVTPKPFVHGPQTAIVVGTAGEEIDTDEYGRVKVQFHWDRLGQKNEKSSCWIRVSQGWAGQGWGQIHIPRIGHEVIVDFLEGDPDRPIITGRVYNADNQVPYGLPGNKTQSGIKTNSSKGGGGSNEYRFEDKKGSEQIYIHAEKDYDTEIENNETRKVGLKGTGDRTTTIKNNETLTVGNDKNTTVNGHFTELVQKTEFRAVNGDVTETFMANETRTIAGSMTETIGGSVAQTIGASFVQTVGASVAQTVGASIAQTAGVSIAVTAGASITLTAPSIKQIGPSWFKTGIQTGDAYVVKLSNAAMKTDVSGVSIGIVAGLKFDVAGIKMDNFGLSIKTGGIEIKNKALGVRSKAFETKRGLKLYSA</sequence>
<evidence type="ECO:0000313" key="7">
    <source>
        <dbReference type="EMBL" id="MBR0681729.1"/>
    </source>
</evidence>
<evidence type="ECO:0000256" key="3">
    <source>
        <dbReference type="ARBA" id="ARBA00022525"/>
    </source>
</evidence>
<dbReference type="SUPFAM" id="SSF69255">
    <property type="entry name" value="gp5 N-terminal domain-like"/>
    <property type="match status" value="1"/>
</dbReference>
<dbReference type="FunFam" id="2.40.50.230:FF:000001">
    <property type="entry name" value="Type VI secretion protein VgrG"/>
    <property type="match status" value="1"/>
</dbReference>
<dbReference type="Gene3D" id="2.30.110.50">
    <property type="match status" value="1"/>
</dbReference>
<reference evidence="7" key="1">
    <citation type="submission" date="2020-01" db="EMBL/GenBank/DDBJ databases">
        <authorList>
            <person name="Rat A."/>
        </authorList>
    </citation>
    <scope>NUCLEOTIDE SEQUENCE</scope>
    <source>
        <strain evidence="7">LMG 31228</strain>
    </source>
</reference>
<dbReference type="NCBIfam" id="TIGR03361">
    <property type="entry name" value="VI_Rhs_Vgr"/>
    <property type="match status" value="1"/>
</dbReference>
<evidence type="ECO:0000256" key="1">
    <source>
        <dbReference type="ARBA" id="ARBA00004613"/>
    </source>
</evidence>
<dbReference type="Proteomes" id="UP001138709">
    <property type="component" value="Unassembled WGS sequence"/>
</dbReference>
<dbReference type="GO" id="GO:0005576">
    <property type="term" value="C:extracellular region"/>
    <property type="evidence" value="ECO:0007669"/>
    <property type="project" value="UniProtKB-SubCell"/>
</dbReference>
<evidence type="ECO:0000313" key="8">
    <source>
        <dbReference type="Proteomes" id="UP001138709"/>
    </source>
</evidence>
<organism evidence="7 8">
    <name type="scientific">Neoroseomonas eburnea</name>
    <dbReference type="NCBI Taxonomy" id="1346889"/>
    <lineage>
        <taxon>Bacteria</taxon>
        <taxon>Pseudomonadati</taxon>
        <taxon>Pseudomonadota</taxon>
        <taxon>Alphaproteobacteria</taxon>
        <taxon>Acetobacterales</taxon>
        <taxon>Acetobacteraceae</taxon>
        <taxon>Neoroseomonas</taxon>
    </lineage>
</organism>
<comment type="similarity">
    <text evidence="2">Belongs to the VgrG protein family.</text>
</comment>
<dbReference type="SUPFAM" id="SSF69279">
    <property type="entry name" value="Phage tail proteins"/>
    <property type="match status" value="2"/>
</dbReference>
<comment type="caution">
    <text evidence="7">The sequence shown here is derived from an EMBL/GenBank/DDBJ whole genome shotgun (WGS) entry which is preliminary data.</text>
</comment>
<dbReference type="InterPro" id="IPR006531">
    <property type="entry name" value="Gp5/Vgr_OB"/>
</dbReference>
<dbReference type="Gene3D" id="2.40.50.230">
    <property type="entry name" value="Gp5 N-terminal domain"/>
    <property type="match status" value="1"/>
</dbReference>
<gene>
    <name evidence="7" type="primary">tssI</name>
    <name evidence="7" type="ORF">GXW74_14640</name>
</gene>
<dbReference type="Pfam" id="PF05954">
    <property type="entry name" value="Phage_GPD"/>
    <property type="match status" value="1"/>
</dbReference>
<evidence type="ECO:0000256" key="4">
    <source>
        <dbReference type="SAM" id="MobiDB-lite"/>
    </source>
</evidence>
<dbReference type="InterPro" id="IPR006533">
    <property type="entry name" value="T6SS_Vgr_RhsGE"/>
</dbReference>
<reference evidence="7" key="2">
    <citation type="journal article" date="2021" name="Syst. Appl. Microbiol.">
        <title>Roseomonas hellenica sp. nov., isolated from roots of wild-growing Alkanna tinctoria.</title>
        <authorList>
            <person name="Rat A."/>
            <person name="Naranjo H.D."/>
            <person name="Lebbe L."/>
            <person name="Cnockaert M."/>
            <person name="Krigas N."/>
            <person name="Grigoriadou K."/>
            <person name="Maloupa E."/>
            <person name="Willems A."/>
        </authorList>
    </citation>
    <scope>NUCLEOTIDE SEQUENCE</scope>
    <source>
        <strain evidence="7">LMG 31228</strain>
    </source>
</reference>